<dbReference type="OrthoDB" id="9798835at2"/>
<sequence>MDRHYDEFSRFFKALGDPSRLQLVHILLQSEGSLSVSALGEQVSIGQSTVSQHLRILKDAGVIRAERRGASIFYQVDRPRLREMGHRFQALFGSLLFEGEATPF</sequence>
<feature type="domain" description="HTH arsR-type" evidence="4">
    <location>
        <begin position="1"/>
        <end position="102"/>
    </location>
</feature>
<keyword evidence="3" id="KW-0804">Transcription</keyword>
<gene>
    <name evidence="5" type="ORF">B4O97_14850</name>
</gene>
<comment type="caution">
    <text evidence="5">The sequence shown here is derived from an EMBL/GenBank/DDBJ whole genome shotgun (WGS) entry which is preliminary data.</text>
</comment>
<dbReference type="Proteomes" id="UP000192343">
    <property type="component" value="Unassembled WGS sequence"/>
</dbReference>
<evidence type="ECO:0000313" key="5">
    <source>
        <dbReference type="EMBL" id="ORC32929.1"/>
    </source>
</evidence>
<evidence type="ECO:0000256" key="2">
    <source>
        <dbReference type="ARBA" id="ARBA00023125"/>
    </source>
</evidence>
<dbReference type="EMBL" id="MWQY01000018">
    <property type="protein sequence ID" value="ORC32929.1"/>
    <property type="molecule type" value="Genomic_DNA"/>
</dbReference>
<keyword evidence="2" id="KW-0238">DNA-binding</keyword>
<accession>A0A1Y1RUV8</accession>
<evidence type="ECO:0000313" key="6">
    <source>
        <dbReference type="Proteomes" id="UP000192343"/>
    </source>
</evidence>
<dbReference type="PRINTS" id="PR00778">
    <property type="entry name" value="HTHARSR"/>
</dbReference>
<keyword evidence="1" id="KW-0805">Transcription regulation</keyword>
<dbReference type="Gene3D" id="1.10.10.10">
    <property type="entry name" value="Winged helix-like DNA-binding domain superfamily/Winged helix DNA-binding domain"/>
    <property type="match status" value="1"/>
</dbReference>
<dbReference type="InterPro" id="IPR011991">
    <property type="entry name" value="ArsR-like_HTH"/>
</dbReference>
<protein>
    <recommendedName>
        <fullName evidence="4">HTH arsR-type domain-containing protein</fullName>
    </recommendedName>
</protein>
<dbReference type="SMART" id="SM00418">
    <property type="entry name" value="HTH_ARSR"/>
    <property type="match status" value="1"/>
</dbReference>
<evidence type="ECO:0000259" key="4">
    <source>
        <dbReference type="PROSITE" id="PS50987"/>
    </source>
</evidence>
<dbReference type="NCBIfam" id="NF033788">
    <property type="entry name" value="HTH_metalloreg"/>
    <property type="match status" value="1"/>
</dbReference>
<keyword evidence="6" id="KW-1185">Reference proteome</keyword>
<dbReference type="SUPFAM" id="SSF46785">
    <property type="entry name" value="Winged helix' DNA-binding domain"/>
    <property type="match status" value="1"/>
</dbReference>
<dbReference type="GO" id="GO:0003677">
    <property type="term" value="F:DNA binding"/>
    <property type="evidence" value="ECO:0007669"/>
    <property type="project" value="UniProtKB-KW"/>
</dbReference>
<evidence type="ECO:0000256" key="3">
    <source>
        <dbReference type="ARBA" id="ARBA00023163"/>
    </source>
</evidence>
<reference evidence="5 6" key="1">
    <citation type="submission" date="2017-03" db="EMBL/GenBank/DDBJ databases">
        <title>Draft Genome sequence of Marispirochaeta sp. strain JC444.</title>
        <authorList>
            <person name="Shivani Y."/>
            <person name="Subhash Y."/>
            <person name="Sasikala C."/>
            <person name="Ramana C."/>
        </authorList>
    </citation>
    <scope>NUCLEOTIDE SEQUENCE [LARGE SCALE GENOMIC DNA]</scope>
    <source>
        <strain evidence="5 6">JC444</strain>
    </source>
</reference>
<dbReference type="GO" id="GO:0003700">
    <property type="term" value="F:DNA-binding transcription factor activity"/>
    <property type="evidence" value="ECO:0007669"/>
    <property type="project" value="InterPro"/>
</dbReference>
<name>A0A1Y1RUV8_9SPIO</name>
<dbReference type="InterPro" id="IPR036390">
    <property type="entry name" value="WH_DNA-bd_sf"/>
</dbReference>
<dbReference type="InterPro" id="IPR036388">
    <property type="entry name" value="WH-like_DNA-bd_sf"/>
</dbReference>
<evidence type="ECO:0000256" key="1">
    <source>
        <dbReference type="ARBA" id="ARBA00023015"/>
    </source>
</evidence>
<proteinExistence type="predicted"/>
<dbReference type="InterPro" id="IPR001845">
    <property type="entry name" value="HTH_ArsR_DNA-bd_dom"/>
</dbReference>
<dbReference type="AlphaFoldDB" id="A0A1Y1RUV8"/>
<dbReference type="PANTHER" id="PTHR33154:SF33">
    <property type="entry name" value="TRANSCRIPTIONAL REPRESSOR SDPR"/>
    <property type="match status" value="1"/>
</dbReference>
<dbReference type="PROSITE" id="PS50987">
    <property type="entry name" value="HTH_ARSR_2"/>
    <property type="match status" value="1"/>
</dbReference>
<dbReference type="STRING" id="1963862.B4O97_14850"/>
<dbReference type="Pfam" id="PF01022">
    <property type="entry name" value="HTH_5"/>
    <property type="match status" value="1"/>
</dbReference>
<dbReference type="InterPro" id="IPR051081">
    <property type="entry name" value="HTH_MetalResp_TranReg"/>
</dbReference>
<dbReference type="RefSeq" id="WP_083051997.1">
    <property type="nucleotide sequence ID" value="NZ_MWQY01000018.1"/>
</dbReference>
<organism evidence="5 6">
    <name type="scientific">Marispirochaeta aestuarii</name>
    <dbReference type="NCBI Taxonomy" id="1963862"/>
    <lineage>
        <taxon>Bacteria</taxon>
        <taxon>Pseudomonadati</taxon>
        <taxon>Spirochaetota</taxon>
        <taxon>Spirochaetia</taxon>
        <taxon>Spirochaetales</taxon>
        <taxon>Spirochaetaceae</taxon>
        <taxon>Marispirochaeta</taxon>
    </lineage>
</organism>
<dbReference type="PANTHER" id="PTHR33154">
    <property type="entry name" value="TRANSCRIPTIONAL REGULATOR, ARSR FAMILY"/>
    <property type="match status" value="1"/>
</dbReference>
<dbReference type="CDD" id="cd00090">
    <property type="entry name" value="HTH_ARSR"/>
    <property type="match status" value="1"/>
</dbReference>